<dbReference type="EMBL" id="FNDZ01000006">
    <property type="protein sequence ID" value="SDI99384.1"/>
    <property type="molecule type" value="Genomic_DNA"/>
</dbReference>
<proteinExistence type="predicted"/>
<name>A0A1G8Q3P3_9CLOT</name>
<accession>A0A1G8Q3P3</accession>
<dbReference type="RefSeq" id="WP_031576860.1">
    <property type="nucleotide sequence ID" value="NZ_FNDZ01000006.1"/>
</dbReference>
<dbReference type="AlphaFoldDB" id="A0A1G8Q3P3"/>
<protein>
    <submittedName>
        <fullName evidence="1">Uncharacterized protein</fullName>
    </submittedName>
</protein>
<evidence type="ECO:0000313" key="1">
    <source>
        <dbReference type="EMBL" id="SDI99384.1"/>
    </source>
</evidence>
<organism evidence="1 2">
    <name type="scientific">Proteiniclasticum ruminis</name>
    <dbReference type="NCBI Taxonomy" id="398199"/>
    <lineage>
        <taxon>Bacteria</taxon>
        <taxon>Bacillati</taxon>
        <taxon>Bacillota</taxon>
        <taxon>Clostridia</taxon>
        <taxon>Eubacteriales</taxon>
        <taxon>Clostridiaceae</taxon>
        <taxon>Proteiniclasticum</taxon>
    </lineage>
</organism>
<sequence length="143" mass="16638">MENILEYEDVLQDTVLQIYSAIHNAITHDKDADYAAQTLIESGIIEEAVEEDLRYAIKKKYDLLSKRVILSYDGIDFSQVRYFPRYGHYSEAFPELGRIDSVMIYAEFKYELLVAGESKHISEYINLYFTVKDGKFRLFAIIG</sequence>
<gene>
    <name evidence="1" type="ORF">SAMN05421804_10626</name>
</gene>
<evidence type="ECO:0000313" key="2">
    <source>
        <dbReference type="Proteomes" id="UP000183255"/>
    </source>
</evidence>
<dbReference type="Proteomes" id="UP000183255">
    <property type="component" value="Unassembled WGS sequence"/>
</dbReference>
<reference evidence="1 2" key="1">
    <citation type="submission" date="2016-10" db="EMBL/GenBank/DDBJ databases">
        <authorList>
            <person name="de Groot N.N."/>
        </authorList>
    </citation>
    <scope>NUCLEOTIDE SEQUENCE [LARGE SCALE GENOMIC DNA]</scope>
    <source>
        <strain evidence="1 2">CGMCC 1.5058</strain>
    </source>
</reference>